<evidence type="ECO:0000313" key="2">
    <source>
        <dbReference type="EMBL" id="KAG5644437.1"/>
    </source>
</evidence>
<evidence type="ECO:0000256" key="1">
    <source>
        <dbReference type="SAM" id="MobiDB-lite"/>
    </source>
</evidence>
<dbReference type="AlphaFoldDB" id="A0A9P7GC02"/>
<reference evidence="2" key="2">
    <citation type="submission" date="2021-10" db="EMBL/GenBank/DDBJ databases">
        <title>Phylogenomics reveals ancestral predisposition of the termite-cultivated fungus Termitomyces towards a domesticated lifestyle.</title>
        <authorList>
            <person name="Auxier B."/>
            <person name="Grum-Grzhimaylo A."/>
            <person name="Cardenas M.E."/>
            <person name="Lodge J.D."/>
            <person name="Laessoe T."/>
            <person name="Pedersen O."/>
            <person name="Smith M.E."/>
            <person name="Kuyper T.W."/>
            <person name="Franco-Molano E.A."/>
            <person name="Baroni T.J."/>
            <person name="Aanen D.K."/>
        </authorList>
    </citation>
    <scope>NUCLEOTIDE SEQUENCE</scope>
    <source>
        <strain evidence="2">AP01</strain>
        <tissue evidence="2">Mycelium</tissue>
    </source>
</reference>
<feature type="region of interest" description="Disordered" evidence="1">
    <location>
        <begin position="197"/>
        <end position="230"/>
    </location>
</feature>
<name>A0A9P7GC02_9AGAR</name>
<protein>
    <submittedName>
        <fullName evidence="2">Uncharacterized protein</fullName>
    </submittedName>
</protein>
<dbReference type="Proteomes" id="UP000775547">
    <property type="component" value="Unassembled WGS sequence"/>
</dbReference>
<accession>A0A9P7GC02</accession>
<feature type="compositionally biased region" description="Polar residues" evidence="1">
    <location>
        <begin position="197"/>
        <end position="211"/>
    </location>
</feature>
<keyword evidence="3" id="KW-1185">Reference proteome</keyword>
<comment type="caution">
    <text evidence="2">The sequence shown here is derived from an EMBL/GenBank/DDBJ whole genome shotgun (WGS) entry which is preliminary data.</text>
</comment>
<proteinExistence type="predicted"/>
<feature type="compositionally biased region" description="Low complexity" evidence="1">
    <location>
        <begin position="19"/>
        <end position="33"/>
    </location>
</feature>
<dbReference type="EMBL" id="JABCKV010000070">
    <property type="protein sequence ID" value="KAG5644437.1"/>
    <property type="molecule type" value="Genomic_DNA"/>
</dbReference>
<feature type="region of interest" description="Disordered" evidence="1">
    <location>
        <begin position="1"/>
        <end position="138"/>
    </location>
</feature>
<evidence type="ECO:0000313" key="3">
    <source>
        <dbReference type="Proteomes" id="UP000775547"/>
    </source>
</evidence>
<reference evidence="2" key="1">
    <citation type="submission" date="2020-07" db="EMBL/GenBank/DDBJ databases">
        <authorList>
            <person name="Nieuwenhuis M."/>
            <person name="Van De Peppel L.J.J."/>
        </authorList>
    </citation>
    <scope>NUCLEOTIDE SEQUENCE</scope>
    <source>
        <strain evidence="2">AP01</strain>
        <tissue evidence="2">Mycelium</tissue>
    </source>
</reference>
<organism evidence="2 3">
    <name type="scientific">Asterophora parasitica</name>
    <dbReference type="NCBI Taxonomy" id="117018"/>
    <lineage>
        <taxon>Eukaryota</taxon>
        <taxon>Fungi</taxon>
        <taxon>Dikarya</taxon>
        <taxon>Basidiomycota</taxon>
        <taxon>Agaricomycotina</taxon>
        <taxon>Agaricomycetes</taxon>
        <taxon>Agaricomycetidae</taxon>
        <taxon>Agaricales</taxon>
        <taxon>Tricholomatineae</taxon>
        <taxon>Lyophyllaceae</taxon>
        <taxon>Asterophora</taxon>
    </lineage>
</organism>
<gene>
    <name evidence="2" type="ORF">DXG03_008532</name>
</gene>
<sequence>MAGFLRKQSKHEPPTKPNSVQLPPTSSTSVPPLFARFAHTQQVQEPPRLVSSPMTLSGTRRDVAAPPQNKIREGRTVAQVAAHPRPHAETRMPQNQLYTPGRAGGNPTEQANKAPAPRQHSPTQVRARPTSRVYILDKPLPPPLGLDFEAPPEQVSAEHPSPLHGEYAHLWSMISGEDTQLDVTSTNEMTPVQVPSKVNQATSSQAMTSPLAQEHPRPTHPTPSQSITLPHDFTLTNEMSHAKVPSRFNQVTSG</sequence>